<evidence type="ECO:0000313" key="4">
    <source>
        <dbReference type="EMBL" id="ERP30776.1"/>
    </source>
</evidence>
<dbReference type="CDD" id="cd09679">
    <property type="entry name" value="Cas10_III"/>
    <property type="match status" value="1"/>
</dbReference>
<keyword evidence="2" id="KW-0051">Antiviral defense</keyword>
<accession>U7D5D4</accession>
<comment type="caution">
    <text evidence="4">The sequence shown here is derived from an EMBL/GenBank/DDBJ whole genome shotgun (WGS) entry which is preliminary data.</text>
</comment>
<dbReference type="Gene3D" id="3.30.70.2220">
    <property type="entry name" value="CRISPR-Cas system, Cmr2 subunit, D1 domain, cysteine cluster"/>
    <property type="match status" value="1"/>
</dbReference>
<dbReference type="InterPro" id="IPR043128">
    <property type="entry name" value="Rev_trsase/Diguanyl_cyclase"/>
</dbReference>
<dbReference type="OrthoDB" id="9758700at2"/>
<dbReference type="AlphaFoldDB" id="U7D5D4"/>
<dbReference type="STRING" id="1313304.CALK_2383"/>
<keyword evidence="5" id="KW-1185">Reference proteome</keyword>
<organism evidence="4 5">
    <name type="scientific">Chitinivibrio alkaliphilus ACht1</name>
    <dbReference type="NCBI Taxonomy" id="1313304"/>
    <lineage>
        <taxon>Bacteria</taxon>
        <taxon>Pseudomonadati</taxon>
        <taxon>Fibrobacterota</taxon>
        <taxon>Chitinivibrionia</taxon>
        <taxon>Chitinivibrionales</taxon>
        <taxon>Chitinivibrionaceae</taxon>
        <taxon>Chitinivibrio</taxon>
    </lineage>
</organism>
<dbReference type="InterPro" id="IPR013407">
    <property type="entry name" value="CRISPR-assoc_prot_Cmr2"/>
</dbReference>
<dbReference type="Gene3D" id="3.30.70.270">
    <property type="match status" value="1"/>
</dbReference>
<keyword evidence="1" id="KW-0547">Nucleotide-binding</keyword>
<name>U7D5D4_9BACT</name>
<evidence type="ECO:0000259" key="3">
    <source>
        <dbReference type="PROSITE" id="PS50887"/>
    </source>
</evidence>
<dbReference type="Pfam" id="PF12469">
    <property type="entry name" value="Cmr2_N"/>
    <property type="match status" value="1"/>
</dbReference>
<reference evidence="4 5" key="1">
    <citation type="journal article" date="2013" name="Environ. Microbiol.">
        <title>Genome analysis of Chitinivibrio alkaliphilus gen. nov., sp. nov., a novel extremely haloalkaliphilic anaerobic chitinolytic bacterium from the candidate phylum Termite Group 3.</title>
        <authorList>
            <person name="Sorokin D.Y."/>
            <person name="Gumerov V.M."/>
            <person name="Rakitin A.L."/>
            <person name="Beletsky A.V."/>
            <person name="Damste J.S."/>
            <person name="Muyzer G."/>
            <person name="Mardanov A.V."/>
            <person name="Ravin N.V."/>
        </authorList>
    </citation>
    <scope>NUCLEOTIDE SEQUENCE [LARGE SCALE GENOMIC DNA]</scope>
    <source>
        <strain evidence="4 5">ACht1</strain>
    </source>
</reference>
<dbReference type="EMBL" id="ASJR01000033">
    <property type="protein sequence ID" value="ERP30776.1"/>
    <property type="molecule type" value="Genomic_DNA"/>
</dbReference>
<evidence type="ECO:0000256" key="1">
    <source>
        <dbReference type="ARBA" id="ARBA00022741"/>
    </source>
</evidence>
<dbReference type="RefSeq" id="WP_022637738.1">
    <property type="nucleotide sequence ID" value="NZ_ASJR01000033.1"/>
</dbReference>
<dbReference type="NCBIfam" id="TIGR02577">
    <property type="entry name" value="cas_TM1794_Cmr2"/>
    <property type="match status" value="1"/>
</dbReference>
<dbReference type="GO" id="GO:0000166">
    <property type="term" value="F:nucleotide binding"/>
    <property type="evidence" value="ECO:0007669"/>
    <property type="project" value="UniProtKB-KW"/>
</dbReference>
<dbReference type="Proteomes" id="UP000017148">
    <property type="component" value="Unassembled WGS sequence"/>
</dbReference>
<dbReference type="eggNOG" id="COG1353">
    <property type="taxonomic scope" value="Bacteria"/>
</dbReference>
<sequence>MSHSKEYWNRKIRRFLHDPIDKMLGIPGHEQRASRQADALGCAMSEKTEYQHADVVAAGMDRAALPGYDRSNPEKNGAVDFVENPAFTHPISAGDALQASVDMEKSEIVTNKIIELMREDTGNVDERWERQEYFTYLFFMLRKRLATQNIGNLGFLWELFPADSRIPDHTIWNHNGMVAALGSCVELSDENEASVVVYSLSPVQSFIGKTRKLRDHWVGSVVLSWLTFEGICAVIEELGPDHILYPSLNDQYLVEEYLKRLKNKTEDDRFQTFLKDYESKTNLKKDSAIASFPNKFVFLAPAGTEREYTDLVQKRISREWECLADLILRFMKSPQSGQYLDDIFYRQTNNYWTHNWGAVRLVDLTDRETVENSLFEPEKFKTVFETLQKFADKYSGKSVVYPVTHSIAQTTLAITKTQPDIQRQPEPGEKCPVCGEFEVLHDSSDSEGMKAHQYSEAIHDFWGRMFEKHGETVVKEKEKLCAICSIKRFLPQAVNQRDKNHILATTFKEADTFPSTTYMALQEYFQRNNTSVHERKSIADNFHENETGLNNEYNETDNYYAILIMDGDKMGDLVNGLTVSATWRDVIHPAVVDRFEQGTLQKGIWEEIINEQRILSPTLHSTISEALGAFSVYAVPRIIKKHGGRLLYAGGDDVAAVMPLSTSMRAAEEIQRAYNYRFARITDTGVEPMSEADGSTPVFRLPGIGKGISISAGLLMVHHKQPLRGALEEAHHLLDDIAKAKEGRNSIAVCLKKRSGQPRRFSAKWDAQNPFAGTSLLESFDIVKEASIKKDLSTSLIYRLETIREMISAVLKKEQEHLSEQAKRKVIDIISYEVGHSGFVHGSKEEVRKKSRYLAEHLAGLVLKYEDEAWSFYPEVPIIARYLAKGGMQ</sequence>
<dbReference type="GO" id="GO:0051607">
    <property type="term" value="P:defense response to virus"/>
    <property type="evidence" value="ECO:0007669"/>
    <property type="project" value="UniProtKB-KW"/>
</dbReference>
<evidence type="ECO:0000256" key="2">
    <source>
        <dbReference type="ARBA" id="ARBA00023118"/>
    </source>
</evidence>
<proteinExistence type="predicted"/>
<dbReference type="InterPro" id="IPR054767">
    <property type="entry name" value="Cas10-Cmr2_palm2"/>
</dbReference>
<dbReference type="InterPro" id="IPR000160">
    <property type="entry name" value="GGDEF_dom"/>
</dbReference>
<dbReference type="InterPro" id="IPR038242">
    <property type="entry name" value="Cmr2_N"/>
</dbReference>
<evidence type="ECO:0000313" key="5">
    <source>
        <dbReference type="Proteomes" id="UP000017148"/>
    </source>
</evidence>
<dbReference type="InterPro" id="IPR024615">
    <property type="entry name" value="CRISPR-assoc_Cmr2_N"/>
</dbReference>
<dbReference type="Pfam" id="PF22335">
    <property type="entry name" value="Cas10-Cmr2_palm2"/>
    <property type="match status" value="1"/>
</dbReference>
<gene>
    <name evidence="4" type="ORF">CALK_2383</name>
</gene>
<dbReference type="PROSITE" id="PS50887">
    <property type="entry name" value="GGDEF"/>
    <property type="match status" value="1"/>
</dbReference>
<protein>
    <submittedName>
        <fullName evidence="4">CRISPR/Cas system-associated protein Cas10</fullName>
    </submittedName>
</protein>
<feature type="domain" description="GGDEF" evidence="3">
    <location>
        <begin position="558"/>
        <end position="752"/>
    </location>
</feature>